<comment type="similarity">
    <text evidence="1">Belongs to the heat shock protein 70 family.</text>
</comment>
<gene>
    <name evidence="6" type="ORF">GCM10023191_030680</name>
</gene>
<accession>A0ABP8PW89</accession>
<dbReference type="PROSITE" id="PS01036">
    <property type="entry name" value="HSP70_3"/>
    <property type="match status" value="1"/>
</dbReference>
<proteinExistence type="inferred from homology"/>
<sequence length="365" mass="38010">MAPAIGIDLGTTYSAVAAARPGGRPELLWNHEGDLLTPSVVLLAGAGEALVGKTAKHATKNVPGDCVELVKRRDDAPGWTFTGSHGGVRGAAEIQGLILRRLAEDAAAALGEPAGGLVLAVPARAGDAGRRALRSAAEAAGLTVAGLVDGPVAAGLAFRVTPGTVMVYDLGGGTLEVTVMTVGDEETRVVATGGDRRLGGFDFDGRLMEHVASEVRKLAGPELLDGGCRQAELRERCEQAKHALSRAFQTRLFLGGPDRSYTVEVSRERFEQMTRDLLQRTADVADDVLGRAGVGWSRIDRILLVGGSTRMPMVRRMIERRLGGVADTTVDPDQAVALGAAIAARALTTGTAARALTTGIARLVT</sequence>
<keyword evidence="3" id="KW-0067">ATP-binding</keyword>
<evidence type="ECO:0008006" key="8">
    <source>
        <dbReference type="Google" id="ProtNLM"/>
    </source>
</evidence>
<dbReference type="InterPro" id="IPR013126">
    <property type="entry name" value="Hsp_70_fam"/>
</dbReference>
<evidence type="ECO:0000256" key="4">
    <source>
        <dbReference type="ARBA" id="ARBA00023016"/>
    </source>
</evidence>
<protein>
    <recommendedName>
        <fullName evidence="8">Hsp70 family protein</fullName>
    </recommendedName>
</protein>
<reference evidence="7" key="1">
    <citation type="journal article" date="2019" name="Int. J. Syst. Evol. Microbiol.">
        <title>The Global Catalogue of Microorganisms (GCM) 10K type strain sequencing project: providing services to taxonomists for standard genome sequencing and annotation.</title>
        <authorList>
            <consortium name="The Broad Institute Genomics Platform"/>
            <consortium name="The Broad Institute Genome Sequencing Center for Infectious Disease"/>
            <person name="Wu L."/>
            <person name="Ma J."/>
        </authorList>
    </citation>
    <scope>NUCLEOTIDE SEQUENCE [LARGE SCALE GENOMIC DNA]</scope>
    <source>
        <strain evidence="7">JCM 17933</strain>
    </source>
</reference>
<evidence type="ECO:0000256" key="5">
    <source>
        <dbReference type="ARBA" id="ARBA00023186"/>
    </source>
</evidence>
<dbReference type="InterPro" id="IPR018181">
    <property type="entry name" value="Heat_shock_70_CS"/>
</dbReference>
<keyword evidence="4" id="KW-0346">Stress response</keyword>
<evidence type="ECO:0000256" key="3">
    <source>
        <dbReference type="ARBA" id="ARBA00022840"/>
    </source>
</evidence>
<evidence type="ECO:0000313" key="6">
    <source>
        <dbReference type="EMBL" id="GAA4493358.1"/>
    </source>
</evidence>
<dbReference type="InterPro" id="IPR043129">
    <property type="entry name" value="ATPase_NBD"/>
</dbReference>
<evidence type="ECO:0000313" key="7">
    <source>
        <dbReference type="Proteomes" id="UP001500503"/>
    </source>
</evidence>
<dbReference type="PRINTS" id="PR00301">
    <property type="entry name" value="HEATSHOCK70"/>
</dbReference>
<keyword evidence="2" id="KW-0547">Nucleotide-binding</keyword>
<dbReference type="Pfam" id="PF00012">
    <property type="entry name" value="HSP70"/>
    <property type="match status" value="2"/>
</dbReference>
<keyword evidence="7" id="KW-1185">Reference proteome</keyword>
<dbReference type="EMBL" id="BAABHF010000019">
    <property type="protein sequence ID" value="GAA4493358.1"/>
    <property type="molecule type" value="Genomic_DNA"/>
</dbReference>
<keyword evidence="5" id="KW-0143">Chaperone</keyword>
<name>A0ABP8PW89_9ACTN</name>
<dbReference type="PANTHER" id="PTHR19375">
    <property type="entry name" value="HEAT SHOCK PROTEIN 70KDA"/>
    <property type="match status" value="1"/>
</dbReference>
<comment type="caution">
    <text evidence="6">The sequence shown here is derived from an EMBL/GenBank/DDBJ whole genome shotgun (WGS) entry which is preliminary data.</text>
</comment>
<dbReference type="PROSITE" id="PS00329">
    <property type="entry name" value="HSP70_2"/>
    <property type="match status" value="1"/>
</dbReference>
<dbReference type="SUPFAM" id="SSF53067">
    <property type="entry name" value="Actin-like ATPase domain"/>
    <property type="match status" value="2"/>
</dbReference>
<dbReference type="Gene3D" id="3.30.420.40">
    <property type="match status" value="2"/>
</dbReference>
<organism evidence="6 7">
    <name type="scientific">Actinoallomurus oryzae</name>
    <dbReference type="NCBI Taxonomy" id="502180"/>
    <lineage>
        <taxon>Bacteria</taxon>
        <taxon>Bacillati</taxon>
        <taxon>Actinomycetota</taxon>
        <taxon>Actinomycetes</taxon>
        <taxon>Streptosporangiales</taxon>
        <taxon>Thermomonosporaceae</taxon>
        <taxon>Actinoallomurus</taxon>
    </lineage>
</organism>
<dbReference type="RefSeq" id="WP_345463587.1">
    <property type="nucleotide sequence ID" value="NZ_BAABHF010000019.1"/>
</dbReference>
<dbReference type="Proteomes" id="UP001500503">
    <property type="component" value="Unassembled WGS sequence"/>
</dbReference>
<dbReference type="Gene3D" id="3.90.640.10">
    <property type="entry name" value="Actin, Chain A, domain 4"/>
    <property type="match status" value="1"/>
</dbReference>
<dbReference type="PROSITE" id="PS00297">
    <property type="entry name" value="HSP70_1"/>
    <property type="match status" value="1"/>
</dbReference>
<evidence type="ECO:0000256" key="2">
    <source>
        <dbReference type="ARBA" id="ARBA00022741"/>
    </source>
</evidence>
<evidence type="ECO:0000256" key="1">
    <source>
        <dbReference type="ARBA" id="ARBA00007381"/>
    </source>
</evidence>